<comment type="caution">
    <text evidence="1">The sequence shown here is derived from an EMBL/GenBank/DDBJ whole genome shotgun (WGS) entry which is preliminary data.</text>
</comment>
<name>A0ACB7TRD1_DIOAL</name>
<dbReference type="Proteomes" id="UP000827976">
    <property type="component" value="Chromosome 20"/>
</dbReference>
<keyword evidence="2" id="KW-1185">Reference proteome</keyword>
<gene>
    <name evidence="1" type="ORF">IHE45_20G046900</name>
</gene>
<evidence type="ECO:0000313" key="2">
    <source>
        <dbReference type="Proteomes" id="UP000827976"/>
    </source>
</evidence>
<organism evidence="1 2">
    <name type="scientific">Dioscorea alata</name>
    <name type="common">Purple yam</name>
    <dbReference type="NCBI Taxonomy" id="55571"/>
    <lineage>
        <taxon>Eukaryota</taxon>
        <taxon>Viridiplantae</taxon>
        <taxon>Streptophyta</taxon>
        <taxon>Embryophyta</taxon>
        <taxon>Tracheophyta</taxon>
        <taxon>Spermatophyta</taxon>
        <taxon>Magnoliopsida</taxon>
        <taxon>Liliopsida</taxon>
        <taxon>Dioscoreales</taxon>
        <taxon>Dioscoreaceae</taxon>
        <taxon>Dioscorea</taxon>
    </lineage>
</organism>
<protein>
    <submittedName>
        <fullName evidence="1">Uncharacterized protein</fullName>
    </submittedName>
</protein>
<dbReference type="EMBL" id="CM037030">
    <property type="protein sequence ID" value="KAH7651289.1"/>
    <property type="molecule type" value="Genomic_DNA"/>
</dbReference>
<reference evidence="2" key="1">
    <citation type="journal article" date="2022" name="Nat. Commun.">
        <title>Chromosome evolution and the genetic basis of agronomically important traits in greater yam.</title>
        <authorList>
            <person name="Bredeson J.V."/>
            <person name="Lyons J.B."/>
            <person name="Oniyinde I.O."/>
            <person name="Okereke N.R."/>
            <person name="Kolade O."/>
            <person name="Nnabue I."/>
            <person name="Nwadili C.O."/>
            <person name="Hribova E."/>
            <person name="Parker M."/>
            <person name="Nwogha J."/>
            <person name="Shu S."/>
            <person name="Carlson J."/>
            <person name="Kariba R."/>
            <person name="Muthemba S."/>
            <person name="Knop K."/>
            <person name="Barton G.J."/>
            <person name="Sherwood A.V."/>
            <person name="Lopez-Montes A."/>
            <person name="Asiedu R."/>
            <person name="Jamnadass R."/>
            <person name="Muchugi A."/>
            <person name="Goodstein D."/>
            <person name="Egesi C.N."/>
            <person name="Featherston J."/>
            <person name="Asfaw A."/>
            <person name="Simpson G.G."/>
            <person name="Dolezel J."/>
            <person name="Hendre P.S."/>
            <person name="Van Deynze A."/>
            <person name="Kumar P.L."/>
            <person name="Obidiegwu J.E."/>
            <person name="Bhattacharjee R."/>
            <person name="Rokhsar D.S."/>
        </authorList>
    </citation>
    <scope>NUCLEOTIDE SEQUENCE [LARGE SCALE GENOMIC DNA]</scope>
    <source>
        <strain evidence="2">cv. TDa95/00328</strain>
    </source>
</reference>
<accession>A0ACB7TRD1</accession>
<evidence type="ECO:0000313" key="1">
    <source>
        <dbReference type="EMBL" id="KAH7651289.1"/>
    </source>
</evidence>
<proteinExistence type="predicted"/>
<sequence length="578" mass="63550">MEMEKEEKGGPKAPQIRNKMTLYEQLSVSSQKFNPRPGSSLSFPPHCDNGCTMGPSPSSSQDGRKSTLVCSEHQSMEQSMVLDTKSVSIKTSQNEQRRKKALSIKEQKKSAPILDAGENLAEPDLPKSIDLNEDLHMESEEQDQKPHGIDASVQNKCLNDNGCRNASSAKNESCSKTLLDNSCRRESTGNDHNQEKDNKASGERNEARDAPMVDSSSRREVHPDDIVESIGPKQFWKARSAILNQQRVFAIQVFELHRLIKVQKLIAASPNMLLQGNRCIRKPSKKVPLKSLAGNQCLTKSSQQVPSEIIKQQESLSKTQAVTTRQEDDLQKPKQNIEAPTSYSSCQDGLHREVNVQHPEASPSVACAQRPSSWCFRPPGNQWLVPVISPSEGLVYKPCAGPYLPNNGIMPPVYQGCAQLNTAYGIIATYQRPNISVPPGALPFSANYYPASYPIPVLNQATVASAAEQVSLMDGSRPTEQTEQSPCKKPNPKVVAYSGRLSKFQALKDGKAASNPCEKGQLVVQSAEGSVQPSRGSKNQTRTRTRVIKAVPQNAKSEPELATKIFQSIQEERQPLDT</sequence>